<evidence type="ECO:0000256" key="1">
    <source>
        <dbReference type="SAM" id="MobiDB-lite"/>
    </source>
</evidence>
<dbReference type="PANTHER" id="PTHR45985:SF3">
    <property type="entry name" value="CHITIN DEACETYLASE-LIKE 4"/>
    <property type="match status" value="1"/>
</dbReference>
<dbReference type="RefSeq" id="XP_011399857.1">
    <property type="nucleotide sequence ID" value="XM_011401555.1"/>
</dbReference>
<dbReference type="GeneID" id="23616361"/>
<keyword evidence="2" id="KW-0812">Transmembrane</keyword>
<keyword evidence="2" id="KW-1133">Transmembrane helix</keyword>
<dbReference type="Gene3D" id="3.20.20.370">
    <property type="entry name" value="Glycoside hydrolase/deacetylase"/>
    <property type="match status" value="1"/>
</dbReference>
<feature type="transmembrane region" description="Helical" evidence="2">
    <location>
        <begin position="530"/>
        <end position="552"/>
    </location>
</feature>
<evidence type="ECO:0000313" key="3">
    <source>
        <dbReference type="EMBL" id="KFM26909.1"/>
    </source>
</evidence>
<dbReference type="OrthoDB" id="504708at2759"/>
<keyword evidence="2" id="KW-0472">Membrane</keyword>
<dbReference type="GO" id="GO:0005975">
    <property type="term" value="P:carbohydrate metabolic process"/>
    <property type="evidence" value="ECO:0007669"/>
    <property type="project" value="InterPro"/>
</dbReference>
<organism evidence="3 4">
    <name type="scientific">Auxenochlorella protothecoides</name>
    <name type="common">Green microalga</name>
    <name type="synonym">Chlorella protothecoides</name>
    <dbReference type="NCBI Taxonomy" id="3075"/>
    <lineage>
        <taxon>Eukaryota</taxon>
        <taxon>Viridiplantae</taxon>
        <taxon>Chlorophyta</taxon>
        <taxon>core chlorophytes</taxon>
        <taxon>Trebouxiophyceae</taxon>
        <taxon>Chlorellales</taxon>
        <taxon>Chlorellaceae</taxon>
        <taxon>Auxenochlorella</taxon>
    </lineage>
</organism>
<dbReference type="SUPFAM" id="SSF88713">
    <property type="entry name" value="Glycoside hydrolase/deacetylase"/>
    <property type="match status" value="1"/>
</dbReference>
<dbReference type="InterPro" id="IPR052740">
    <property type="entry name" value="CE4"/>
</dbReference>
<reference evidence="3 4" key="1">
    <citation type="journal article" date="2014" name="BMC Genomics">
        <title>Oil accumulation mechanisms of the oleaginous microalga Chlorella protothecoides revealed through its genome, transcriptomes, and proteomes.</title>
        <authorList>
            <person name="Gao C."/>
            <person name="Wang Y."/>
            <person name="Shen Y."/>
            <person name="Yan D."/>
            <person name="He X."/>
            <person name="Dai J."/>
            <person name="Wu Q."/>
        </authorList>
    </citation>
    <scope>NUCLEOTIDE SEQUENCE [LARGE SCALE GENOMIC DNA]</scope>
    <source>
        <strain evidence="3 4">0710</strain>
    </source>
</reference>
<dbReference type="STRING" id="3075.A0A087SMF5"/>
<dbReference type="CDD" id="cd10919">
    <property type="entry name" value="CE4_CDA_like"/>
    <property type="match status" value="1"/>
</dbReference>
<evidence type="ECO:0008006" key="5">
    <source>
        <dbReference type="Google" id="ProtNLM"/>
    </source>
</evidence>
<feature type="compositionally biased region" description="Pro residues" evidence="1">
    <location>
        <begin position="500"/>
        <end position="521"/>
    </location>
</feature>
<sequence>MTRSATPECPTTCLPTANCKCGTSGIPGGLDASVVPQFIVLTTDDAVTLKTKASLLQITDNHVNDNGCAMPATWFAPVDNTSVSLVQQLFVKGHEIATQTMSGTSVASLEEIVGAKTWYNQTAKLPMEKIQGFRAPYLAFSPEQRAILSNNGFRYDSSISESFPSTTSPSATNLLWPYTMDHGIPQVCTTGVCSSDEVYAGLWEFPVWDTQNSDASLAGTMNPQGDLYSLYKLALDNRRSGNRAPLGVYVTAAWLEAEPERLTQLNAFFDYAAALPYTWLVTISQVLDWINDPTVATKYAPTCLSPAQLLAELPGVKICTQPNVGCSYGTWDSDQCLCICQGAESTTGGYCRDAVGSCTVAKGYDFASNKYICPIGTLPPSPPPSPPTAVASPVSGPSWGPAESIAPVPAPTQVSPSIQLSDGLCGHDLLSFAGLTISGYESLNDGYAVAIKALDGSCETCAMAPVTGTISYISIDMGYSVTLSSVSIRSSYDVLTGGLPSPPPGKIPSPPPSPGSSPNPPSSSGGKSSVGAIAGGVIGGLVAAALLVWLIIVVRRRRQAAEGDGDIPADPKTPPRPTAASKAKETKQPRRRGPAINSIAKTLPAGATATLDPQSAEKPTMYTSPLRDFAKSMEAATLAQAKDVEAQVDPPSKE</sequence>
<dbReference type="Proteomes" id="UP000028924">
    <property type="component" value="Unassembled WGS sequence"/>
</dbReference>
<gene>
    <name evidence="3" type="ORF">F751_4970</name>
</gene>
<evidence type="ECO:0000256" key="2">
    <source>
        <dbReference type="SAM" id="Phobius"/>
    </source>
</evidence>
<evidence type="ECO:0000313" key="4">
    <source>
        <dbReference type="Proteomes" id="UP000028924"/>
    </source>
</evidence>
<dbReference type="AlphaFoldDB" id="A0A087SMF5"/>
<dbReference type="PANTHER" id="PTHR45985">
    <property type="match status" value="1"/>
</dbReference>
<dbReference type="EMBL" id="KL662137">
    <property type="protein sequence ID" value="KFM26909.1"/>
    <property type="molecule type" value="Genomic_DNA"/>
</dbReference>
<keyword evidence="4" id="KW-1185">Reference proteome</keyword>
<feature type="region of interest" description="Disordered" evidence="1">
    <location>
        <begin position="497"/>
        <end position="528"/>
    </location>
</feature>
<name>A0A087SMF5_AUXPR</name>
<dbReference type="eggNOG" id="ENOG502QW08">
    <property type="taxonomic scope" value="Eukaryota"/>
</dbReference>
<accession>A0A087SMF5</accession>
<feature type="region of interest" description="Disordered" evidence="1">
    <location>
        <begin position="560"/>
        <end position="621"/>
    </location>
</feature>
<proteinExistence type="predicted"/>
<dbReference type="InterPro" id="IPR011330">
    <property type="entry name" value="Glyco_hydro/deAcase_b/a-brl"/>
</dbReference>
<protein>
    <recommendedName>
        <fullName evidence="5">NodB homology domain-containing protein</fullName>
    </recommendedName>
</protein>
<dbReference type="KEGG" id="apro:F751_4970"/>